<dbReference type="GO" id="GO:0016788">
    <property type="term" value="F:hydrolase activity, acting on ester bonds"/>
    <property type="evidence" value="ECO:0007669"/>
    <property type="project" value="InterPro"/>
</dbReference>
<dbReference type="InterPro" id="IPR001130">
    <property type="entry name" value="TatD-like"/>
</dbReference>
<dbReference type="InterPro" id="IPR018228">
    <property type="entry name" value="DNase_TatD-rel_CS"/>
</dbReference>
<evidence type="ECO:0000256" key="1">
    <source>
        <dbReference type="ARBA" id="ARBA00022801"/>
    </source>
</evidence>
<keyword evidence="1" id="KW-0378">Hydrolase</keyword>
<dbReference type="Pfam" id="PF01026">
    <property type="entry name" value="TatD_DNase"/>
    <property type="match status" value="1"/>
</dbReference>
<gene>
    <name evidence="2" type="ORF">CYJ76_04710</name>
</gene>
<organism evidence="2 3">
    <name type="scientific">Kytococcus schroeteri</name>
    <dbReference type="NCBI Taxonomy" id="138300"/>
    <lineage>
        <taxon>Bacteria</taxon>
        <taxon>Bacillati</taxon>
        <taxon>Actinomycetota</taxon>
        <taxon>Actinomycetes</taxon>
        <taxon>Micrococcales</taxon>
        <taxon>Kytococcaceae</taxon>
        <taxon>Kytococcus</taxon>
    </lineage>
</organism>
<dbReference type="EMBL" id="PKIZ01000007">
    <property type="protein sequence ID" value="PKZ42025.1"/>
    <property type="molecule type" value="Genomic_DNA"/>
</dbReference>
<dbReference type="AlphaFoldDB" id="A0A2I1PBM8"/>
<dbReference type="PANTHER" id="PTHR47176:SF1">
    <property type="entry name" value="OS04G0577500 PROTEIN"/>
    <property type="match status" value="1"/>
</dbReference>
<evidence type="ECO:0000313" key="2">
    <source>
        <dbReference type="EMBL" id="PKZ42025.1"/>
    </source>
</evidence>
<protein>
    <submittedName>
        <fullName evidence="2">Deoxyribonuclease</fullName>
    </submittedName>
</protein>
<accession>A0A2I1PBM8</accession>
<dbReference type="InterPro" id="IPR032466">
    <property type="entry name" value="Metal_Hydrolase"/>
</dbReference>
<dbReference type="SUPFAM" id="SSF51556">
    <property type="entry name" value="Metallo-dependent hydrolases"/>
    <property type="match status" value="1"/>
</dbReference>
<sequence length="279" mass="30047">MLLDTHHHLDFLPPSARGVFLAGTRERGVRVVAQTLIPSGHRELAAEAGEWPEPHALLSVGFHPWFIGEDDHADAELAVLERAVRSTRFVGEIGLDLSPRRAEAVPRDRQVRVLAAVLDAVHRAAADTPEPYVLSVHAVRSADVVLDLLEGHGDGGERVVPVLHRFGGTSDDLTRLVRMGGCVSVHPAMLGTKKGRAYVRQVPADRLLLETDLPTAPRRLGRAPDGPTELGASAAAEVAATLRSTVDTLCALRREDVTADIARTQRRLYGIEGDTAGQA</sequence>
<dbReference type="OrthoDB" id="9810005at2"/>
<dbReference type="PROSITE" id="PS01137">
    <property type="entry name" value="TATD_1"/>
    <property type="match status" value="1"/>
</dbReference>
<evidence type="ECO:0000313" key="3">
    <source>
        <dbReference type="Proteomes" id="UP000234206"/>
    </source>
</evidence>
<dbReference type="Gene3D" id="3.20.20.140">
    <property type="entry name" value="Metal-dependent hydrolases"/>
    <property type="match status" value="1"/>
</dbReference>
<dbReference type="PANTHER" id="PTHR47176">
    <property type="entry name" value="OSJNBA0020J04.13 PROTEIN"/>
    <property type="match status" value="1"/>
</dbReference>
<proteinExistence type="predicted"/>
<reference evidence="2 3" key="1">
    <citation type="submission" date="2017-12" db="EMBL/GenBank/DDBJ databases">
        <title>Phylogenetic diversity of female urinary microbiome.</title>
        <authorList>
            <person name="Thomas-White K."/>
            <person name="Wolfe A.J."/>
        </authorList>
    </citation>
    <scope>NUCLEOTIDE SEQUENCE [LARGE SCALE GENOMIC DNA]</scope>
    <source>
        <strain evidence="2 3">UMB1298</strain>
    </source>
</reference>
<dbReference type="Proteomes" id="UP000234206">
    <property type="component" value="Unassembled WGS sequence"/>
</dbReference>
<comment type="caution">
    <text evidence="2">The sequence shown here is derived from an EMBL/GenBank/DDBJ whole genome shotgun (WGS) entry which is preliminary data.</text>
</comment>
<keyword evidence="3" id="KW-1185">Reference proteome</keyword>
<name>A0A2I1PBM8_9MICO</name>